<accession>A0A344A2I6</accession>
<dbReference type="GeneID" id="37507269"/>
<proteinExistence type="predicted"/>
<keyword evidence="2" id="KW-0496">Mitochondrion</keyword>
<feature type="transmembrane region" description="Helical" evidence="1">
    <location>
        <begin position="6"/>
        <end position="30"/>
    </location>
</feature>
<protein>
    <submittedName>
        <fullName evidence="2">ATP synthase F0 subunit 8</fullName>
    </submittedName>
</protein>
<evidence type="ECO:0000256" key="1">
    <source>
        <dbReference type="SAM" id="Phobius"/>
    </source>
</evidence>
<keyword evidence="1" id="KW-0472">Membrane</keyword>
<keyword evidence="1" id="KW-0812">Transmembrane</keyword>
<dbReference type="RefSeq" id="YP_009501934.1">
    <property type="nucleotide sequence ID" value="NC_038137.1"/>
</dbReference>
<sequence length="52" mass="6367">MPQMSPMPWVLILIFTLSILLTITSYMYFYNNNFLKLNTMKFNNFPSIKIWW</sequence>
<dbReference type="EMBL" id="MG989230">
    <property type="protein sequence ID" value="AWU48977.1"/>
    <property type="molecule type" value="Genomic_DNA"/>
</dbReference>
<name>A0A344A2I6_9HEMI</name>
<organism evidence="2">
    <name type="scientific">Livia junci</name>
    <dbReference type="NCBI Taxonomy" id="1449964"/>
    <lineage>
        <taxon>Eukaryota</taxon>
        <taxon>Metazoa</taxon>
        <taxon>Ecdysozoa</taxon>
        <taxon>Arthropoda</taxon>
        <taxon>Hexapoda</taxon>
        <taxon>Insecta</taxon>
        <taxon>Pterygota</taxon>
        <taxon>Neoptera</taxon>
        <taxon>Paraneoptera</taxon>
        <taxon>Hemiptera</taxon>
        <taxon>Sternorrhyncha</taxon>
        <taxon>Psylloidea</taxon>
        <taxon>Liviidae</taxon>
        <taxon>Livia</taxon>
    </lineage>
</organism>
<gene>
    <name evidence="2" type="primary">atp8</name>
</gene>
<keyword evidence="1" id="KW-1133">Transmembrane helix</keyword>
<evidence type="ECO:0000313" key="2">
    <source>
        <dbReference type="EMBL" id="AWU48977.1"/>
    </source>
</evidence>
<geneLocation type="mitochondrion" evidence="2"/>
<dbReference type="AlphaFoldDB" id="A0A344A2I6"/>
<reference evidence="2" key="1">
    <citation type="submission" date="2018-02" db="EMBL/GenBank/DDBJ databases">
        <title>Resolving the psyllid tree of life: Phylogenomic analysis of the superfamily Psylloidea (Hemiptera).</title>
        <authorList>
            <person name="Percy D.M."/>
            <person name="Sveinsson S."/>
            <person name="Lemmon A.R."/>
            <person name="Lemmon E.M."/>
            <person name="Ouvrard D."/>
            <person name="Burckhardt D."/>
        </authorList>
    </citation>
    <scope>NUCLEOTIDE SEQUENCE</scope>
    <source>
        <strain evidence="2">DP1.idba.136_circ</strain>
    </source>
</reference>